<keyword evidence="2" id="KW-1185">Reference proteome</keyword>
<reference evidence="1" key="1">
    <citation type="submission" date="2023-03" db="EMBL/GenBank/DDBJ databases">
        <title>Selenobaculum gbiensis gen. nov. sp. nov., a new bacterium isolated from the gut microbiota of IBD patient.</title>
        <authorList>
            <person name="Yeo S."/>
            <person name="Park H."/>
            <person name="Huh C.S."/>
        </authorList>
    </citation>
    <scope>NUCLEOTIDE SEQUENCE</scope>
    <source>
        <strain evidence="1">ICN-92133</strain>
    </source>
</reference>
<dbReference type="Proteomes" id="UP001243623">
    <property type="component" value="Chromosome"/>
</dbReference>
<dbReference type="RefSeq" id="WP_309320497.1">
    <property type="nucleotide sequence ID" value="NZ_CP120678.1"/>
</dbReference>
<dbReference type="PANTHER" id="PTHR36456:SF1">
    <property type="entry name" value="UPF0232 PROTEIN SCO3875"/>
    <property type="match status" value="1"/>
</dbReference>
<dbReference type="InterPro" id="IPR007922">
    <property type="entry name" value="DciA-like"/>
</dbReference>
<evidence type="ECO:0000313" key="2">
    <source>
        <dbReference type="Proteomes" id="UP001243623"/>
    </source>
</evidence>
<gene>
    <name evidence="1" type="ORF">P3F81_00025</name>
</gene>
<organism evidence="1 2">
    <name type="scientific">Selenobaculum gibii</name>
    <dbReference type="NCBI Taxonomy" id="3054208"/>
    <lineage>
        <taxon>Bacteria</taxon>
        <taxon>Bacillati</taxon>
        <taxon>Bacillota</taxon>
        <taxon>Negativicutes</taxon>
        <taxon>Selenomonadales</taxon>
        <taxon>Selenomonadaceae</taxon>
        <taxon>Selenobaculum</taxon>
    </lineage>
</organism>
<proteinExistence type="predicted"/>
<dbReference type="KEGG" id="sgbi:P3F81_00025"/>
<dbReference type="AlphaFoldDB" id="A0A9Y2ESU1"/>
<accession>A0A9Y2ESU1</accession>
<sequence length="300" mass="35066">MDIIKDILYKTIQNLSINKKFKAQMAIAHWEEIVGKDIAAQTNPQMMDFGILNIAVKNSVWAHHLMMMKMELLHKINEFIGEPIVRDIRFNQRYTAINRPISADKNEPDFGRALKRIYLTENEVNQADIMVRDVENDELKSKLKRLVSRHLASKKLKLTHKWHKCGKCNSLCDEKDRLCHVCNLQEKKQRYSDIRSILLEVPWATYGEVYKHVPCSNAEYIDAKVTLLNVIAQRIEDEVRDRMDVLTLVMLFTGAKYDKVNEKIIEKTMYKFRSWDKKFSGKMNGKKKVRGNQYVSTSGI</sequence>
<evidence type="ECO:0000313" key="1">
    <source>
        <dbReference type="EMBL" id="WIW70756.1"/>
    </source>
</evidence>
<dbReference type="EMBL" id="CP120678">
    <property type="protein sequence ID" value="WIW70756.1"/>
    <property type="molecule type" value="Genomic_DNA"/>
</dbReference>
<dbReference type="PANTHER" id="PTHR36456">
    <property type="entry name" value="UPF0232 PROTEIN SCO3875"/>
    <property type="match status" value="1"/>
</dbReference>
<dbReference type="Pfam" id="PF05258">
    <property type="entry name" value="DciA"/>
    <property type="match status" value="1"/>
</dbReference>
<name>A0A9Y2ESU1_9FIRM</name>
<protein>
    <submittedName>
        <fullName evidence="1">DUF721 domain-containing protein</fullName>
    </submittedName>
</protein>